<dbReference type="AlphaFoldDB" id="A0A060TCW1"/>
<feature type="region of interest" description="Disordered" evidence="1">
    <location>
        <begin position="635"/>
        <end position="659"/>
    </location>
</feature>
<dbReference type="InterPro" id="IPR056948">
    <property type="entry name" value="PNGaseA_N"/>
</dbReference>
<sequence length="681" mass="75946">MSKLEEGDTIDLEKNYAKQEAQHRGWHDGFFYYRDRSRLCTRIAMVVAALGLLRLSCWLTISACHQLQREVIHPIEAVEDSPVNIIGVQSSFPDYGEPVAEQLIMGHEFKNSYGNPYVGTFEPLQGVEFSHVKLELRASTSGTQFDRLGHVYLGGAEIWRTSTAEPGKRDIKWSYVKDVSAYTSLFRKRNDLVVQLDNIVNEQYTGVISVQLIAKYYNVPTKNEIKTIYDWYQSMPVQATKVIPIRPVNVEPNQPFLWQFPRDDIISTPLNEINENTTRVVVDVFASGNAGEEFWYTHVEKRFGDLLGLPGEDFGRFGPLRFVEVYIDDELAGNIVPFPVIYTGGISPGLWNAIVGINAYDVPSYRVDLTPFLPRLLQRRSRLRLVVSNGLGDVKTDNNWLINANVMVWEVTGVTVQGQELPGDKKEDHENIGFLSGAETLAQITSADRSLCTIARLHFRGAANGDPHGAFAENDQILEYQWTEKASVSNVQEVVKGPLGSQTVASAYTGSGIASVNDSSIDTTSFAYPLALSTKELSVPSNGFKVKIARGYEYDTLQTSLHTAQNGTALSQIIGNRYFGGPSSLRQTYDEQSVVSGSFHRLVQARNGTIIRDSDRHLQNWVFAEAVMDDHDLSESLLQSDPASQVPQVPPSVQDATSSRDGMLWQGHRELLVRGPGFLKV</sequence>
<feature type="domain" description="Peptide N-acetyl-beta-D-glucosaminyl asparaginase amidase A N-terminal" evidence="2">
    <location>
        <begin position="96"/>
        <end position="412"/>
    </location>
</feature>
<evidence type="ECO:0000256" key="1">
    <source>
        <dbReference type="SAM" id="MobiDB-lite"/>
    </source>
</evidence>
<accession>A0A060TCW1</accession>
<reference evidence="3" key="2">
    <citation type="submission" date="2014-06" db="EMBL/GenBank/DDBJ databases">
        <title>The complete genome of Blastobotrys (Arxula) adeninivorans LS3 - a yeast of biotechnological interest.</title>
        <authorList>
            <person name="Kunze G."/>
            <person name="Gaillardin C."/>
            <person name="Czernicka M."/>
            <person name="Durrens P."/>
            <person name="Martin T."/>
            <person name="Boer E."/>
            <person name="Gabaldon T."/>
            <person name="Cruz J."/>
            <person name="Talla E."/>
            <person name="Marck C."/>
            <person name="Goffeau A."/>
            <person name="Barbe V."/>
            <person name="Baret P."/>
            <person name="Baronian K."/>
            <person name="Beier S."/>
            <person name="Bleykasten C."/>
            <person name="Bode R."/>
            <person name="Casaregola S."/>
            <person name="Despons L."/>
            <person name="Fairhead C."/>
            <person name="Giersberg M."/>
            <person name="Gierski P."/>
            <person name="Hahnel U."/>
            <person name="Hartmann A."/>
            <person name="Jankowska D."/>
            <person name="Jubin C."/>
            <person name="Jung P."/>
            <person name="Lafontaine I."/>
            <person name="Leh-Louis V."/>
            <person name="Lemaire M."/>
            <person name="Marcet-Houben M."/>
            <person name="Mascher M."/>
            <person name="Morel G."/>
            <person name="Richard G.-F."/>
            <person name="Riechen J."/>
            <person name="Sacerdot C."/>
            <person name="Sarkar A."/>
            <person name="Savel G."/>
            <person name="Schacherer J."/>
            <person name="Sherman D."/>
            <person name="Straub M.-L."/>
            <person name="Stein N."/>
            <person name="Thierry A."/>
            <person name="Trautwein-Schult A."/>
            <person name="Westhof E."/>
            <person name="Worch S."/>
            <person name="Dujon B."/>
            <person name="Souciet J.-L."/>
            <person name="Wincker P."/>
            <person name="Scholz U."/>
            <person name="Neuveglise N."/>
        </authorList>
    </citation>
    <scope>NUCLEOTIDE SEQUENCE</scope>
    <source>
        <strain evidence="3">LS3</strain>
    </source>
</reference>
<gene>
    <name evidence="3" type="ORF">GNLVRS02_ARAD1D42658g</name>
</gene>
<evidence type="ECO:0000313" key="3">
    <source>
        <dbReference type="EMBL" id="CDP38788.1"/>
    </source>
</evidence>
<dbReference type="EMBL" id="HG937694">
    <property type="protein sequence ID" value="CDP38788.1"/>
    <property type="molecule type" value="Genomic_DNA"/>
</dbReference>
<dbReference type="InterPro" id="IPR021102">
    <property type="entry name" value="PNGase_A"/>
</dbReference>
<dbReference type="PhylomeDB" id="A0A060TCW1"/>
<reference evidence="3" key="1">
    <citation type="submission" date="2014-02" db="EMBL/GenBank/DDBJ databases">
        <authorList>
            <person name="Genoscope - CEA"/>
        </authorList>
    </citation>
    <scope>NUCLEOTIDE SEQUENCE</scope>
    <source>
        <strain evidence="3">LS3</strain>
    </source>
</reference>
<organism evidence="3">
    <name type="scientific">Blastobotrys adeninivorans</name>
    <name type="common">Yeast</name>
    <name type="synonym">Arxula adeninivorans</name>
    <dbReference type="NCBI Taxonomy" id="409370"/>
    <lineage>
        <taxon>Eukaryota</taxon>
        <taxon>Fungi</taxon>
        <taxon>Dikarya</taxon>
        <taxon>Ascomycota</taxon>
        <taxon>Saccharomycotina</taxon>
        <taxon>Dipodascomycetes</taxon>
        <taxon>Dipodascales</taxon>
        <taxon>Trichomonascaceae</taxon>
        <taxon>Blastobotrys</taxon>
    </lineage>
</organism>
<name>A0A060TCW1_BLAAD</name>
<evidence type="ECO:0000259" key="2">
    <source>
        <dbReference type="Pfam" id="PF12222"/>
    </source>
</evidence>
<protein>
    <submittedName>
        <fullName evidence="3">ARAD1D42658p</fullName>
    </submittedName>
</protein>
<feature type="compositionally biased region" description="Low complexity" evidence="1">
    <location>
        <begin position="639"/>
        <end position="656"/>
    </location>
</feature>
<dbReference type="Pfam" id="PF12222">
    <property type="entry name" value="PNGaseA"/>
    <property type="match status" value="1"/>
</dbReference>
<dbReference type="PANTHER" id="PTHR31104">
    <property type="entry name" value="PEPTIDE-N4-(N-ACETYL-BETA-GLUCOSAMINYL)ASPARAGINE AMIDASE A PROTEIN"/>
    <property type="match status" value="1"/>
</dbReference>
<proteinExistence type="predicted"/>